<dbReference type="Pfam" id="PF18998">
    <property type="entry name" value="Flg_new_2"/>
    <property type="match status" value="1"/>
</dbReference>
<gene>
    <name evidence="6" type="ORF">DW075_12810</name>
    <name evidence="4" type="ORF">GA424_14885</name>
    <name evidence="5" type="ORF">GAZ26_10190</name>
</gene>
<dbReference type="GO" id="GO:0035591">
    <property type="term" value="F:signaling adaptor activity"/>
    <property type="evidence" value="ECO:0007669"/>
    <property type="project" value="TreeGrafter"/>
</dbReference>
<evidence type="ECO:0000313" key="4">
    <source>
        <dbReference type="EMBL" id="KAB6136524.1"/>
    </source>
</evidence>
<dbReference type="SUPFAM" id="SSF52058">
    <property type="entry name" value="L domain-like"/>
    <property type="match status" value="1"/>
</dbReference>
<dbReference type="Proteomes" id="UP000285503">
    <property type="component" value="Unassembled WGS sequence"/>
</dbReference>
<dbReference type="Gene3D" id="3.80.10.10">
    <property type="entry name" value="Ribonuclease Inhibitor"/>
    <property type="match status" value="1"/>
</dbReference>
<feature type="domain" description="Bacterial repeat" evidence="3">
    <location>
        <begin position="54"/>
        <end position="127"/>
    </location>
</feature>
<evidence type="ECO:0000313" key="8">
    <source>
        <dbReference type="Proteomes" id="UP000471447"/>
    </source>
</evidence>
<comment type="caution">
    <text evidence="6">The sequence shown here is derived from an EMBL/GenBank/DDBJ whole genome shotgun (WGS) entry which is preliminary data.</text>
</comment>
<organism evidence="6 7">
    <name type="scientific">Bacteroides xylanisolvens</name>
    <dbReference type="NCBI Taxonomy" id="371601"/>
    <lineage>
        <taxon>Bacteria</taxon>
        <taxon>Pseudomonadati</taxon>
        <taxon>Bacteroidota</taxon>
        <taxon>Bacteroidia</taxon>
        <taxon>Bacteroidales</taxon>
        <taxon>Bacteroidaceae</taxon>
        <taxon>Bacteroides</taxon>
    </lineage>
</organism>
<dbReference type="AlphaFoldDB" id="A0A415FTT4"/>
<evidence type="ECO:0000256" key="2">
    <source>
        <dbReference type="ARBA" id="ARBA00022737"/>
    </source>
</evidence>
<dbReference type="Proteomes" id="UP000471447">
    <property type="component" value="Unassembled WGS sequence"/>
</dbReference>
<dbReference type="RefSeq" id="WP_009040769.1">
    <property type="nucleotide sequence ID" value="NZ_AP031409.1"/>
</dbReference>
<dbReference type="InterPro" id="IPR052574">
    <property type="entry name" value="CDIRP"/>
</dbReference>
<sequence>MKQDEFVGNIESFSNKFINQQKLKNMKRLSFLLMAVVCVIFFSCGEDEDKQGHSITAFTGYGGAIATADKEIAVAGEAVTVTATPADGFLFKEWKVRVGNTIVENVQANPSTFTMPMEDVVIVATFMIRNDVLERITDPALKAYCQSRMDTEQEIDGVTYPKWDTNGNGVLSPDEASAVKAIDITGGVNGVKIKSVDELVEFAGLEVLKISGNELTTLNVAWPKLAQLDCSHNKLSNLSVGKSENLKELYCNNNHLSSLKLKAMLYEDGFMLHCGNQTTIDGEARTVEVLLSEEQIAFWESNLKKLNENVNVEVQTMPNTDVYLTMTDAYKYSYGSLTLILSDDDSNRIQLSLKLSELQPGEYSKAQINSAYVTVTGGGSYRSLDSDDPGSFIVKYDAVSDIYTIEGVLNLRADASYPSVNIVGFEYTGPL</sequence>
<proteinExistence type="predicted"/>
<evidence type="ECO:0000259" key="3">
    <source>
        <dbReference type="Pfam" id="PF18998"/>
    </source>
</evidence>
<dbReference type="EMBL" id="QRNE01000065">
    <property type="protein sequence ID" value="RHK26282.1"/>
    <property type="molecule type" value="Genomic_DNA"/>
</dbReference>
<evidence type="ECO:0000313" key="7">
    <source>
        <dbReference type="Proteomes" id="UP000285503"/>
    </source>
</evidence>
<dbReference type="Proteomes" id="UP000487596">
    <property type="component" value="Unassembled WGS sequence"/>
</dbReference>
<evidence type="ECO:0000256" key="1">
    <source>
        <dbReference type="ARBA" id="ARBA00022614"/>
    </source>
</evidence>
<dbReference type="InterPro" id="IPR032675">
    <property type="entry name" value="LRR_dom_sf"/>
</dbReference>
<dbReference type="EMBL" id="WDEH01000024">
    <property type="protein sequence ID" value="KAB6136524.1"/>
    <property type="molecule type" value="Genomic_DNA"/>
</dbReference>
<accession>A0A415FTT4</accession>
<dbReference type="EMBL" id="WDCG01000008">
    <property type="protein sequence ID" value="KAB6424339.1"/>
    <property type="molecule type" value="Genomic_DNA"/>
</dbReference>
<dbReference type="PANTHER" id="PTHR47566:SF1">
    <property type="entry name" value="PROTEIN NUD1"/>
    <property type="match status" value="1"/>
</dbReference>
<reference evidence="6 7" key="1">
    <citation type="submission" date="2018-08" db="EMBL/GenBank/DDBJ databases">
        <title>A genome reference for cultivated species of the human gut microbiota.</title>
        <authorList>
            <person name="Zou Y."/>
            <person name="Xue W."/>
            <person name="Luo G."/>
        </authorList>
    </citation>
    <scope>NUCLEOTIDE SEQUENCE [LARGE SCALE GENOMIC DNA]</scope>
    <source>
        <strain evidence="6 7">AF46-11NS</strain>
    </source>
</reference>
<dbReference type="InterPro" id="IPR044060">
    <property type="entry name" value="Bacterial_rp_domain"/>
</dbReference>
<evidence type="ECO:0000313" key="6">
    <source>
        <dbReference type="EMBL" id="RHK26282.1"/>
    </source>
</evidence>
<evidence type="ECO:0000313" key="9">
    <source>
        <dbReference type="Proteomes" id="UP000487596"/>
    </source>
</evidence>
<reference evidence="8 9" key="2">
    <citation type="journal article" date="2019" name="Nat. Med.">
        <title>A library of human gut bacterial isolates paired with longitudinal multiomics data enables mechanistic microbiome research.</title>
        <authorList>
            <person name="Poyet M."/>
            <person name="Groussin M."/>
            <person name="Gibbons S.M."/>
            <person name="Avila-Pacheco J."/>
            <person name="Jiang X."/>
            <person name="Kearney S.M."/>
            <person name="Perrotta A.R."/>
            <person name="Berdy B."/>
            <person name="Zhao S."/>
            <person name="Lieberman T.D."/>
            <person name="Swanson P.K."/>
            <person name="Smith M."/>
            <person name="Roesemann S."/>
            <person name="Alexander J.E."/>
            <person name="Rich S.A."/>
            <person name="Livny J."/>
            <person name="Vlamakis H."/>
            <person name="Clish C."/>
            <person name="Bullock K."/>
            <person name="Deik A."/>
            <person name="Scott J."/>
            <person name="Pierce K.A."/>
            <person name="Xavier R.J."/>
            <person name="Alm E.J."/>
        </authorList>
    </citation>
    <scope>NUCLEOTIDE SEQUENCE [LARGE SCALE GENOMIC DNA]</scope>
    <source>
        <strain evidence="4 9">BIOML-A62</strain>
        <strain evidence="5 8">BIOML-A7</strain>
    </source>
</reference>
<keyword evidence="1" id="KW-0433">Leucine-rich repeat</keyword>
<evidence type="ECO:0000313" key="5">
    <source>
        <dbReference type="EMBL" id="KAB6424339.1"/>
    </source>
</evidence>
<dbReference type="PANTHER" id="PTHR47566">
    <property type="match status" value="1"/>
</dbReference>
<keyword evidence="2" id="KW-0677">Repeat</keyword>
<name>A0A415FTT4_9BACE</name>
<protein>
    <submittedName>
        <fullName evidence="6">Leucine-rich repeat domain-containing protein</fullName>
    </submittedName>
</protein>